<dbReference type="GO" id="GO:0032263">
    <property type="term" value="P:GMP salvage"/>
    <property type="evidence" value="ECO:0007669"/>
    <property type="project" value="TreeGrafter"/>
</dbReference>
<keyword evidence="13 16" id="KW-0460">Magnesium</keyword>
<evidence type="ECO:0000256" key="7">
    <source>
        <dbReference type="ARBA" id="ARBA00022490"/>
    </source>
</evidence>
<accession>A0A9D1ML02</accession>
<comment type="function">
    <text evidence="2">Purine salvage pathway enzyme that catalyzes the transfer of the ribosyl-5-phosphate group from 5-phospho-alpha-D-ribose 1-diphosphate (PRPP) to the N9 position of the 6-oxopurines hypoxanthine and guanine to form the corresponding ribonucleotides IMP (inosine 5'-monophosphate) and GMP (guanosine 5'-monophosphate), with the release of PPi.</text>
</comment>
<organism evidence="18 19">
    <name type="scientific">Candidatus Caccalectryoclostridium excrementigallinarum</name>
    <dbReference type="NCBI Taxonomy" id="2840710"/>
    <lineage>
        <taxon>Bacteria</taxon>
        <taxon>Bacillati</taxon>
        <taxon>Bacillota</taxon>
        <taxon>Clostridia</taxon>
        <taxon>Christensenellales</taxon>
        <taxon>Christensenellaceae</taxon>
        <taxon>Christensenellaceae incertae sedis</taxon>
        <taxon>Candidatus Caccalectryoclostridium</taxon>
    </lineage>
</organism>
<dbReference type="GO" id="GO:0000166">
    <property type="term" value="F:nucleotide binding"/>
    <property type="evidence" value="ECO:0007669"/>
    <property type="project" value="UniProtKB-KW"/>
</dbReference>
<dbReference type="Pfam" id="PF00156">
    <property type="entry name" value="Pribosyltran"/>
    <property type="match status" value="1"/>
</dbReference>
<evidence type="ECO:0000259" key="17">
    <source>
        <dbReference type="Pfam" id="PF00156"/>
    </source>
</evidence>
<dbReference type="SUPFAM" id="SSF53271">
    <property type="entry name" value="PRTase-like"/>
    <property type="match status" value="1"/>
</dbReference>
<keyword evidence="9 16" id="KW-0808">Transferase</keyword>
<evidence type="ECO:0000256" key="11">
    <source>
        <dbReference type="ARBA" id="ARBA00022726"/>
    </source>
</evidence>
<gene>
    <name evidence="18" type="primary">hpt</name>
    <name evidence="18" type="ORF">IAB07_01565</name>
</gene>
<comment type="similarity">
    <text evidence="6 16">Belongs to the purine/pyrimidine phosphoribosyltransferase family.</text>
</comment>
<dbReference type="GO" id="GO:0004422">
    <property type="term" value="F:hypoxanthine phosphoribosyltransferase activity"/>
    <property type="evidence" value="ECO:0007669"/>
    <property type="project" value="InterPro"/>
</dbReference>
<comment type="caution">
    <text evidence="18">The sequence shown here is derived from an EMBL/GenBank/DDBJ whole genome shotgun (WGS) entry which is preliminary data.</text>
</comment>
<evidence type="ECO:0000313" key="19">
    <source>
        <dbReference type="Proteomes" id="UP000824145"/>
    </source>
</evidence>
<dbReference type="FunFam" id="3.40.50.2020:FF:000006">
    <property type="entry name" value="Hypoxanthine phosphoribosyltransferase"/>
    <property type="match status" value="1"/>
</dbReference>
<comment type="cofactor">
    <cofactor evidence="1 16">
        <name>Mg(2+)</name>
        <dbReference type="ChEBI" id="CHEBI:18420"/>
    </cofactor>
</comment>
<dbReference type="GO" id="GO:0000287">
    <property type="term" value="F:magnesium ion binding"/>
    <property type="evidence" value="ECO:0007669"/>
    <property type="project" value="TreeGrafter"/>
</dbReference>
<sequence length="175" mass="19611">MNYVIDKVLVAEEDIRRRVDELGKEITRDYAGMQPIAVCVLRGAIPFYADLIRRIDLPVTVDTITVSSYGSGTVSGKLKVITDMRTSVEGRDVLVVDDIIDSGRTSVALIEMLKERGAKSVRTCALLDKPSRRVVDIKGDYVGFAIPDEFVVGYGLDWNEKFRNLPHVYTLKEEK</sequence>
<dbReference type="GO" id="GO:0046100">
    <property type="term" value="P:hypoxanthine metabolic process"/>
    <property type="evidence" value="ECO:0007669"/>
    <property type="project" value="TreeGrafter"/>
</dbReference>
<reference evidence="18" key="2">
    <citation type="journal article" date="2021" name="PeerJ">
        <title>Extensive microbial diversity within the chicken gut microbiome revealed by metagenomics and culture.</title>
        <authorList>
            <person name="Gilroy R."/>
            <person name="Ravi A."/>
            <person name="Getino M."/>
            <person name="Pursley I."/>
            <person name="Horton D.L."/>
            <person name="Alikhan N.F."/>
            <person name="Baker D."/>
            <person name="Gharbi K."/>
            <person name="Hall N."/>
            <person name="Watson M."/>
            <person name="Adriaenssens E.M."/>
            <person name="Foster-Nyarko E."/>
            <person name="Jarju S."/>
            <person name="Secka A."/>
            <person name="Antonio M."/>
            <person name="Oren A."/>
            <person name="Chaudhuri R.R."/>
            <person name="La Ragione R."/>
            <person name="Hildebrand F."/>
            <person name="Pallen M.J."/>
        </authorList>
    </citation>
    <scope>NUCLEOTIDE SEQUENCE</scope>
    <source>
        <strain evidence="18">9366</strain>
    </source>
</reference>
<comment type="catalytic activity">
    <reaction evidence="15">
        <text>IMP + diphosphate = hypoxanthine + 5-phospho-alpha-D-ribose 1-diphosphate</text>
        <dbReference type="Rhea" id="RHEA:17973"/>
        <dbReference type="ChEBI" id="CHEBI:17368"/>
        <dbReference type="ChEBI" id="CHEBI:33019"/>
        <dbReference type="ChEBI" id="CHEBI:58017"/>
        <dbReference type="ChEBI" id="CHEBI:58053"/>
        <dbReference type="EC" id="2.4.2.8"/>
    </reaction>
    <physiologicalReaction direction="right-to-left" evidence="15">
        <dbReference type="Rhea" id="RHEA:17975"/>
    </physiologicalReaction>
</comment>
<dbReference type="GO" id="GO:0052657">
    <property type="term" value="F:guanine phosphoribosyltransferase activity"/>
    <property type="evidence" value="ECO:0007669"/>
    <property type="project" value="UniProtKB-ARBA"/>
</dbReference>
<evidence type="ECO:0000256" key="1">
    <source>
        <dbReference type="ARBA" id="ARBA00001946"/>
    </source>
</evidence>
<evidence type="ECO:0000256" key="16">
    <source>
        <dbReference type="RuleBase" id="RU364099"/>
    </source>
</evidence>
<keyword evidence="10 16" id="KW-0479">Metal-binding</keyword>
<keyword evidence="12 16" id="KW-0547">Nucleotide-binding</keyword>
<dbReference type="Gene3D" id="3.40.50.2020">
    <property type="match status" value="1"/>
</dbReference>
<dbReference type="NCBIfam" id="TIGR01203">
    <property type="entry name" value="HGPRTase"/>
    <property type="match status" value="1"/>
</dbReference>
<dbReference type="EC" id="2.4.2.8" evidence="16"/>
<reference evidence="18" key="1">
    <citation type="submission" date="2020-10" db="EMBL/GenBank/DDBJ databases">
        <authorList>
            <person name="Gilroy R."/>
        </authorList>
    </citation>
    <scope>NUCLEOTIDE SEQUENCE</scope>
    <source>
        <strain evidence="18">9366</strain>
    </source>
</reference>
<evidence type="ECO:0000256" key="14">
    <source>
        <dbReference type="ARBA" id="ARBA00048811"/>
    </source>
</evidence>
<proteinExistence type="inferred from homology"/>
<dbReference type="GO" id="GO:0006166">
    <property type="term" value="P:purine ribonucleoside salvage"/>
    <property type="evidence" value="ECO:0007669"/>
    <property type="project" value="UniProtKB-KW"/>
</dbReference>
<dbReference type="AlphaFoldDB" id="A0A9D1ML02"/>
<feature type="domain" description="Phosphoribosyltransferase" evidence="17">
    <location>
        <begin position="14"/>
        <end position="157"/>
    </location>
</feature>
<evidence type="ECO:0000313" key="18">
    <source>
        <dbReference type="EMBL" id="HIU62443.1"/>
    </source>
</evidence>
<dbReference type="InterPro" id="IPR029057">
    <property type="entry name" value="PRTase-like"/>
</dbReference>
<dbReference type="CDD" id="cd06223">
    <property type="entry name" value="PRTases_typeI"/>
    <property type="match status" value="1"/>
</dbReference>
<dbReference type="GO" id="GO:0005829">
    <property type="term" value="C:cytosol"/>
    <property type="evidence" value="ECO:0007669"/>
    <property type="project" value="TreeGrafter"/>
</dbReference>
<dbReference type="InterPro" id="IPR000836">
    <property type="entry name" value="PRTase_dom"/>
</dbReference>
<dbReference type="InterPro" id="IPR005904">
    <property type="entry name" value="Hxn_phspho_trans"/>
</dbReference>
<evidence type="ECO:0000256" key="15">
    <source>
        <dbReference type="ARBA" id="ARBA00049402"/>
    </source>
</evidence>
<protein>
    <recommendedName>
        <fullName evidence="16">Hypoxanthine phosphoribosyltransferase</fullName>
        <ecNumber evidence="16">2.4.2.8</ecNumber>
    </recommendedName>
</protein>
<keyword evidence="7 16" id="KW-0963">Cytoplasm</keyword>
<keyword evidence="11 16" id="KW-0660">Purine salvage</keyword>
<dbReference type="InterPro" id="IPR050408">
    <property type="entry name" value="HGPRT"/>
</dbReference>
<comment type="catalytic activity">
    <reaction evidence="14">
        <text>GMP + diphosphate = guanine + 5-phospho-alpha-D-ribose 1-diphosphate</text>
        <dbReference type="Rhea" id="RHEA:25424"/>
        <dbReference type="ChEBI" id="CHEBI:16235"/>
        <dbReference type="ChEBI" id="CHEBI:33019"/>
        <dbReference type="ChEBI" id="CHEBI:58017"/>
        <dbReference type="ChEBI" id="CHEBI:58115"/>
        <dbReference type="EC" id="2.4.2.8"/>
    </reaction>
    <physiologicalReaction direction="right-to-left" evidence="14">
        <dbReference type="Rhea" id="RHEA:25426"/>
    </physiologicalReaction>
</comment>
<name>A0A9D1ML02_9FIRM</name>
<evidence type="ECO:0000256" key="2">
    <source>
        <dbReference type="ARBA" id="ARBA00002049"/>
    </source>
</evidence>
<evidence type="ECO:0000256" key="5">
    <source>
        <dbReference type="ARBA" id="ARBA00004676"/>
    </source>
</evidence>
<evidence type="ECO:0000256" key="9">
    <source>
        <dbReference type="ARBA" id="ARBA00022679"/>
    </source>
</evidence>
<comment type="pathway">
    <text evidence="4 16">Purine metabolism; IMP biosynthesis via salvage pathway; IMP from hypoxanthine: step 1/1.</text>
</comment>
<dbReference type="GO" id="GO:0006178">
    <property type="term" value="P:guanine salvage"/>
    <property type="evidence" value="ECO:0007669"/>
    <property type="project" value="TreeGrafter"/>
</dbReference>
<evidence type="ECO:0000256" key="4">
    <source>
        <dbReference type="ARBA" id="ARBA00004669"/>
    </source>
</evidence>
<keyword evidence="8 16" id="KW-0328">Glycosyltransferase</keyword>
<evidence type="ECO:0000256" key="12">
    <source>
        <dbReference type="ARBA" id="ARBA00022741"/>
    </source>
</evidence>
<evidence type="ECO:0000256" key="6">
    <source>
        <dbReference type="ARBA" id="ARBA00008391"/>
    </source>
</evidence>
<comment type="pathway">
    <text evidence="5">Purine metabolism; GMP biosynthesis via salvage pathway; GMP from guanine: step 1/1.</text>
</comment>
<comment type="subcellular location">
    <subcellularLocation>
        <location evidence="3 16">Cytoplasm</location>
    </subcellularLocation>
</comment>
<evidence type="ECO:0000256" key="8">
    <source>
        <dbReference type="ARBA" id="ARBA00022676"/>
    </source>
</evidence>
<evidence type="ECO:0000256" key="10">
    <source>
        <dbReference type="ARBA" id="ARBA00022723"/>
    </source>
</evidence>
<dbReference type="PANTHER" id="PTHR43340">
    <property type="entry name" value="HYPOXANTHINE-GUANINE PHOSPHORIBOSYLTRANSFERASE"/>
    <property type="match status" value="1"/>
</dbReference>
<dbReference type="Proteomes" id="UP000824145">
    <property type="component" value="Unassembled WGS sequence"/>
</dbReference>
<evidence type="ECO:0000256" key="13">
    <source>
        <dbReference type="ARBA" id="ARBA00022842"/>
    </source>
</evidence>
<dbReference type="GO" id="GO:0032264">
    <property type="term" value="P:IMP salvage"/>
    <property type="evidence" value="ECO:0007669"/>
    <property type="project" value="TreeGrafter"/>
</dbReference>
<dbReference type="PANTHER" id="PTHR43340:SF1">
    <property type="entry name" value="HYPOXANTHINE PHOSPHORIBOSYLTRANSFERASE"/>
    <property type="match status" value="1"/>
</dbReference>
<dbReference type="EMBL" id="DVNJ01000005">
    <property type="protein sequence ID" value="HIU62443.1"/>
    <property type="molecule type" value="Genomic_DNA"/>
</dbReference>
<evidence type="ECO:0000256" key="3">
    <source>
        <dbReference type="ARBA" id="ARBA00004496"/>
    </source>
</evidence>